<evidence type="ECO:0008006" key="3">
    <source>
        <dbReference type="Google" id="ProtNLM"/>
    </source>
</evidence>
<dbReference type="Proteomes" id="UP000254950">
    <property type="component" value="Unassembled WGS sequence"/>
</dbReference>
<dbReference type="RefSeq" id="WP_004857153.1">
    <property type="nucleotide sequence ID" value="NZ_CACVBH010000045.1"/>
</dbReference>
<evidence type="ECO:0000313" key="2">
    <source>
        <dbReference type="Proteomes" id="UP000254950"/>
    </source>
</evidence>
<evidence type="ECO:0000313" key="1">
    <source>
        <dbReference type="EMBL" id="SUV46222.1"/>
    </source>
</evidence>
<dbReference type="PROSITE" id="PS51257">
    <property type="entry name" value="PROKAR_LIPOPROTEIN"/>
    <property type="match status" value="1"/>
</dbReference>
<reference evidence="1 2" key="1">
    <citation type="submission" date="2018-06" db="EMBL/GenBank/DDBJ databases">
        <authorList>
            <consortium name="Pathogen Informatics"/>
            <person name="Doyle S."/>
        </authorList>
    </citation>
    <scope>NUCLEOTIDE SEQUENCE [LARGE SCALE GENOMIC DNA]</scope>
    <source>
        <strain evidence="1 2">NCTC12862</strain>
    </source>
</reference>
<dbReference type="AlphaFoldDB" id="A0A380ZIU8"/>
<dbReference type="EMBL" id="UFTF01000001">
    <property type="protein sequence ID" value="SUV46222.1"/>
    <property type="molecule type" value="Genomic_DNA"/>
</dbReference>
<protein>
    <recommendedName>
        <fullName evidence="3">Lipoprotein</fullName>
    </recommendedName>
</protein>
<dbReference type="OrthoDB" id="7923301at2"/>
<name>A0A380ZIU8_BARDO</name>
<proteinExistence type="predicted"/>
<sequence>MNIFFKLLSGLILLSIAGCGIENIDKPSPGYLSLWEKPGADFTEIAKALLECGMPAPYDVFPESRKQSINAKATVHACMTQAGYHYKNEHEGGWCYTFKEENLPICRPGAVIPQRSVKRRLNSPFCKKNPKEDECQP</sequence>
<gene>
    <name evidence="1" type="ORF">NCTC12862_01616</name>
</gene>
<accession>A0A380ZIU8</accession>
<organism evidence="1 2">
    <name type="scientific">Bartonella doshiae</name>
    <dbReference type="NCBI Taxonomy" id="33044"/>
    <lineage>
        <taxon>Bacteria</taxon>
        <taxon>Pseudomonadati</taxon>
        <taxon>Pseudomonadota</taxon>
        <taxon>Alphaproteobacteria</taxon>
        <taxon>Hyphomicrobiales</taxon>
        <taxon>Bartonellaceae</taxon>
        <taxon>Bartonella</taxon>
    </lineage>
</organism>